<organism evidence="1 2">
    <name type="scientific">Kitasatospora atroaurantiaca</name>
    <dbReference type="NCBI Taxonomy" id="285545"/>
    <lineage>
        <taxon>Bacteria</taxon>
        <taxon>Bacillati</taxon>
        <taxon>Actinomycetota</taxon>
        <taxon>Actinomycetes</taxon>
        <taxon>Kitasatosporales</taxon>
        <taxon>Streptomycetaceae</taxon>
        <taxon>Kitasatospora</taxon>
    </lineage>
</organism>
<reference evidence="1 2" key="1">
    <citation type="submission" date="2019-06" db="EMBL/GenBank/DDBJ databases">
        <title>Sequencing the genomes of 1000 actinobacteria strains.</title>
        <authorList>
            <person name="Klenk H.-P."/>
        </authorList>
    </citation>
    <scope>NUCLEOTIDE SEQUENCE [LARGE SCALE GENOMIC DNA]</scope>
    <source>
        <strain evidence="1 2">DSM 41649</strain>
    </source>
</reference>
<accession>A0A561ES01</accession>
<dbReference type="InterPro" id="IPR014942">
    <property type="entry name" value="AbiEii"/>
</dbReference>
<dbReference type="GO" id="GO:0016740">
    <property type="term" value="F:transferase activity"/>
    <property type="evidence" value="ECO:0007669"/>
    <property type="project" value="UniProtKB-KW"/>
</dbReference>
<evidence type="ECO:0000313" key="2">
    <source>
        <dbReference type="Proteomes" id="UP000318416"/>
    </source>
</evidence>
<gene>
    <name evidence="1" type="ORF">FB465_3448</name>
</gene>
<sequence>MATTPHPRLLADLLAVGAPYALALGGGIAVQLHGLTDRPTRNVDVATDSATPIADIAAAVRTGLGRLGWQVRELETEPLSAVLLAADPDAGEECEIEILKETLWRPPVESEFGPVLAVEDVIGTKVRALADRGLARDLIDVHAAADRWSHAELEELGRRHAREEFDLTELQARLARADWIDDAEFAAAGLDPAATAALRAWAQSWVDDIAERLMEETPPDAD</sequence>
<name>A0A561ES01_9ACTN</name>
<proteinExistence type="predicted"/>
<dbReference type="EMBL" id="VIVR01000001">
    <property type="protein sequence ID" value="TWE18379.1"/>
    <property type="molecule type" value="Genomic_DNA"/>
</dbReference>
<keyword evidence="2" id="KW-1185">Reference proteome</keyword>
<keyword evidence="1" id="KW-0808">Transferase</keyword>
<dbReference type="OrthoDB" id="3870258at2"/>
<dbReference type="Pfam" id="PF08843">
    <property type="entry name" value="AbiEii"/>
    <property type="match status" value="1"/>
</dbReference>
<protein>
    <submittedName>
        <fullName evidence="1">Nucleotidyltransferase AbiEii toxin of type IV toxin-antitoxin system</fullName>
    </submittedName>
</protein>
<dbReference type="Proteomes" id="UP000318416">
    <property type="component" value="Unassembled WGS sequence"/>
</dbReference>
<dbReference type="AlphaFoldDB" id="A0A561ES01"/>
<dbReference type="RefSeq" id="WP_145791640.1">
    <property type="nucleotide sequence ID" value="NZ_BAAABR010000006.1"/>
</dbReference>
<comment type="caution">
    <text evidence="1">The sequence shown here is derived from an EMBL/GenBank/DDBJ whole genome shotgun (WGS) entry which is preliminary data.</text>
</comment>
<evidence type="ECO:0000313" key="1">
    <source>
        <dbReference type="EMBL" id="TWE18379.1"/>
    </source>
</evidence>